<proteinExistence type="predicted"/>
<feature type="compositionally biased region" description="Acidic residues" evidence="1">
    <location>
        <begin position="174"/>
        <end position="193"/>
    </location>
</feature>
<evidence type="ECO:0000256" key="1">
    <source>
        <dbReference type="SAM" id="MobiDB-lite"/>
    </source>
</evidence>
<evidence type="ECO:0000313" key="3">
    <source>
        <dbReference type="Proteomes" id="UP000054107"/>
    </source>
</evidence>
<dbReference type="Proteomes" id="UP000054107">
    <property type="component" value="Unassembled WGS sequence"/>
</dbReference>
<feature type="compositionally biased region" description="Polar residues" evidence="1">
    <location>
        <begin position="380"/>
        <end position="399"/>
    </location>
</feature>
<keyword evidence="3" id="KW-1185">Reference proteome</keyword>
<feature type="compositionally biased region" description="Acidic residues" evidence="1">
    <location>
        <begin position="364"/>
        <end position="373"/>
    </location>
</feature>
<accession>A0A0B7NBD0</accession>
<feature type="compositionally biased region" description="Polar residues" evidence="1">
    <location>
        <begin position="225"/>
        <end position="236"/>
    </location>
</feature>
<feature type="compositionally biased region" description="Basic and acidic residues" evidence="1">
    <location>
        <begin position="194"/>
        <end position="207"/>
    </location>
</feature>
<feature type="region of interest" description="Disordered" evidence="1">
    <location>
        <begin position="347"/>
        <end position="407"/>
    </location>
</feature>
<dbReference type="EMBL" id="LN732626">
    <property type="protein sequence ID" value="CEP15810.1"/>
    <property type="molecule type" value="Genomic_DNA"/>
</dbReference>
<organism evidence="2 3">
    <name type="scientific">Parasitella parasitica</name>
    <dbReference type="NCBI Taxonomy" id="35722"/>
    <lineage>
        <taxon>Eukaryota</taxon>
        <taxon>Fungi</taxon>
        <taxon>Fungi incertae sedis</taxon>
        <taxon>Mucoromycota</taxon>
        <taxon>Mucoromycotina</taxon>
        <taxon>Mucoromycetes</taxon>
        <taxon>Mucorales</taxon>
        <taxon>Mucorineae</taxon>
        <taxon>Mucoraceae</taxon>
        <taxon>Parasitella</taxon>
    </lineage>
</organism>
<evidence type="ECO:0000313" key="2">
    <source>
        <dbReference type="EMBL" id="CEP15810.1"/>
    </source>
</evidence>
<feature type="region of interest" description="Disordered" evidence="1">
    <location>
        <begin position="484"/>
        <end position="504"/>
    </location>
</feature>
<sequence>MSTDEVTVSLSRLALAKAIKTPDAGENEAEPWTKSIIFHQPHIDAQMRSSILNPQSQQYNRRKNGRHGNHKQPLLKQHKYPQHQPLKQQHQKYPHSSARLVAPPMNRVLSDEMRQPTPSPPTQQQNRASYFPLQPQLQQRASSQSASSSSVDRSSLSSGKLAAHSKSNRKFVPSDDEDDEEDEETDDEDEDQDEVAKQDKEPAETGNHKMHAPKPSIMTPAPLASATSTLVNTSKNAKPASRLPQPSDDEESDQENDDVSDHSDDEDKKQEEDDDEQTYARRMSTLRRLERGPSLHRRTRSTGDMMMIPPAEAFVEPATAAIAAAPEGNKLGSIEQWRMTVMEADGISTPTSNESIRSRAAEDVSGEEGDMVEEPIVRSGSATSNANSHPPLPRQQTPIPDNGNRRSTIGEMDMFYYQQQQQQQHLYNMQLQHAMQMQQAQQMAQIQQYQAIQMQQQHQAQQYRKANNRKSVSAMDLMLKMEQDKAASRKTNKRKMPDPSKATLADGLLGRVPEPGQHIMNFQHHLMKQQMARASKSDYQIRQNAAGSSRPPSSMIMNNSNRRSQLIRSESSPIPTLSMSTPINQAYLIPPNQQQQMLMPPHTQMMHLNRSSQYLNINNNNNNSSSKRQSTYSSYNQF</sequence>
<reference evidence="2 3" key="1">
    <citation type="submission" date="2014-09" db="EMBL/GenBank/DDBJ databases">
        <authorList>
            <person name="Ellenberger Sabrina"/>
        </authorList>
    </citation>
    <scope>NUCLEOTIDE SEQUENCE [LARGE SCALE GENOMIC DNA]</scope>
    <source>
        <strain evidence="2 3">CBS 412.66</strain>
    </source>
</reference>
<dbReference type="OrthoDB" id="2285112at2759"/>
<feature type="region of interest" description="Disordered" evidence="1">
    <location>
        <begin position="135"/>
        <end position="302"/>
    </location>
</feature>
<feature type="region of interest" description="Disordered" evidence="1">
    <location>
        <begin position="615"/>
        <end position="638"/>
    </location>
</feature>
<feature type="compositionally biased region" description="Acidic residues" evidence="1">
    <location>
        <begin position="247"/>
        <end position="258"/>
    </location>
</feature>
<name>A0A0B7NBD0_9FUNG</name>
<feature type="compositionally biased region" description="Low complexity" evidence="1">
    <location>
        <begin position="136"/>
        <end position="158"/>
    </location>
</feature>
<protein>
    <submittedName>
        <fullName evidence="2">Uncharacterized protein</fullName>
    </submittedName>
</protein>
<gene>
    <name evidence="2" type="primary">PARPA_10050.1 scaffold 39178</name>
</gene>
<dbReference type="AlphaFoldDB" id="A0A0B7NBD0"/>
<feature type="compositionally biased region" description="Basic and acidic residues" evidence="1">
    <location>
        <begin position="259"/>
        <end position="271"/>
    </location>
</feature>